<evidence type="ECO:0000256" key="2">
    <source>
        <dbReference type="SAM" id="MobiDB-lite"/>
    </source>
</evidence>
<dbReference type="Proteomes" id="UP000199415">
    <property type="component" value="Unassembled WGS sequence"/>
</dbReference>
<sequence>MTADLEHELDQLASALAEVQRRAREGEAVDMSLLDAQVQAVADAAEGLDAARMAELRPRIARVLTAYEQLDQTLRAELESVKEELSNHGQRAHAMRTYGQLQVAAETAPRR</sequence>
<protein>
    <recommendedName>
        <fullName evidence="5">Flagellar protein FliT</fullName>
    </recommendedName>
</protein>
<reference evidence="3 4" key="1">
    <citation type="submission" date="2016-10" db="EMBL/GenBank/DDBJ databases">
        <authorList>
            <person name="de Groot N.N."/>
        </authorList>
    </citation>
    <scope>NUCLEOTIDE SEQUENCE [LARGE SCALE GENOMIC DNA]</scope>
    <source>
        <strain evidence="3 4">DSM 25584</strain>
    </source>
</reference>
<dbReference type="EMBL" id="FNCE01000003">
    <property type="protein sequence ID" value="SDF92970.1"/>
    <property type="molecule type" value="Genomic_DNA"/>
</dbReference>
<organism evidence="3 4">
    <name type="scientific">Limimonas halophila</name>
    <dbReference type="NCBI Taxonomy" id="1082479"/>
    <lineage>
        <taxon>Bacteria</taxon>
        <taxon>Pseudomonadati</taxon>
        <taxon>Pseudomonadota</taxon>
        <taxon>Alphaproteobacteria</taxon>
        <taxon>Rhodospirillales</taxon>
        <taxon>Rhodovibrionaceae</taxon>
        <taxon>Limimonas</taxon>
    </lineage>
</organism>
<feature type="coiled-coil region" evidence="1">
    <location>
        <begin position="2"/>
        <end position="29"/>
    </location>
</feature>
<dbReference type="RefSeq" id="WP_090019326.1">
    <property type="nucleotide sequence ID" value="NZ_FNCE01000003.1"/>
</dbReference>
<evidence type="ECO:0000313" key="3">
    <source>
        <dbReference type="EMBL" id="SDF92970.1"/>
    </source>
</evidence>
<dbReference type="AlphaFoldDB" id="A0A1G7Q5U3"/>
<dbReference type="STRING" id="1082479.SAMN05216241_103206"/>
<gene>
    <name evidence="3" type="ORF">SAMN05216241_103206</name>
</gene>
<proteinExistence type="predicted"/>
<evidence type="ECO:0000313" key="4">
    <source>
        <dbReference type="Proteomes" id="UP000199415"/>
    </source>
</evidence>
<keyword evidence="4" id="KW-1185">Reference proteome</keyword>
<keyword evidence="1" id="KW-0175">Coiled coil</keyword>
<accession>A0A1G7Q5U3</accession>
<feature type="region of interest" description="Disordered" evidence="2">
    <location>
        <begin position="85"/>
        <end position="111"/>
    </location>
</feature>
<evidence type="ECO:0000256" key="1">
    <source>
        <dbReference type="SAM" id="Coils"/>
    </source>
</evidence>
<evidence type="ECO:0008006" key="5">
    <source>
        <dbReference type="Google" id="ProtNLM"/>
    </source>
</evidence>
<name>A0A1G7Q5U3_9PROT</name>